<dbReference type="EMBL" id="JANFNH010000049">
    <property type="protein sequence ID" value="MCQ4045804.1"/>
    <property type="molecule type" value="Genomic_DNA"/>
</dbReference>
<dbReference type="RefSeq" id="WP_255931956.1">
    <property type="nucleotide sequence ID" value="NZ_JANFNH010000049.1"/>
</dbReference>
<feature type="region of interest" description="Disordered" evidence="1">
    <location>
        <begin position="1"/>
        <end position="29"/>
    </location>
</feature>
<dbReference type="Proteomes" id="UP001206206">
    <property type="component" value="Unassembled WGS sequence"/>
</dbReference>
<organism evidence="2 3">
    <name type="scientific">Streptantibioticus rubrisoli</name>
    <dbReference type="NCBI Taxonomy" id="1387313"/>
    <lineage>
        <taxon>Bacteria</taxon>
        <taxon>Bacillati</taxon>
        <taxon>Actinomycetota</taxon>
        <taxon>Actinomycetes</taxon>
        <taxon>Kitasatosporales</taxon>
        <taxon>Streptomycetaceae</taxon>
        <taxon>Streptantibioticus</taxon>
    </lineage>
</organism>
<evidence type="ECO:0000313" key="3">
    <source>
        <dbReference type="Proteomes" id="UP001206206"/>
    </source>
</evidence>
<name>A0ABT1PKA5_9ACTN</name>
<keyword evidence="3" id="KW-1185">Reference proteome</keyword>
<protein>
    <recommendedName>
        <fullName evidence="4">DNA-binding protein</fullName>
    </recommendedName>
</protein>
<comment type="caution">
    <text evidence="2">The sequence shown here is derived from an EMBL/GenBank/DDBJ whole genome shotgun (WGS) entry which is preliminary data.</text>
</comment>
<evidence type="ECO:0000256" key="1">
    <source>
        <dbReference type="SAM" id="MobiDB-lite"/>
    </source>
</evidence>
<proteinExistence type="predicted"/>
<sequence length="207" mass="22608">MERVEEPPGFWEHFMRPRDPAFTDPTDDQSADLRDRLLDAVAELAAQISTREQELTATGQTPTQFVREHALMTPDWHLSVLRALREGRDVIEQLADTSARSAGAAGANYPQLGAAWGISRQAARKRWLGAVSAANETANKEPVEIRAFGGEARVAFHVDEGGWWWIGHGADGTPGDAGDDVTYDTKEEAAAHAGAFLQQHAVKETHA</sequence>
<reference evidence="2 3" key="1">
    <citation type="submission" date="2022-06" db="EMBL/GenBank/DDBJ databases">
        <title>Draft genome sequence of type strain Streptomyces rubrisoli DSM 42083.</title>
        <authorList>
            <person name="Duangmal K."/>
            <person name="Klaysubun C."/>
        </authorList>
    </citation>
    <scope>NUCLEOTIDE SEQUENCE [LARGE SCALE GENOMIC DNA]</scope>
    <source>
        <strain evidence="2 3">DSM 42083</strain>
    </source>
</reference>
<evidence type="ECO:0008006" key="4">
    <source>
        <dbReference type="Google" id="ProtNLM"/>
    </source>
</evidence>
<evidence type="ECO:0000313" key="2">
    <source>
        <dbReference type="EMBL" id="MCQ4045804.1"/>
    </source>
</evidence>
<accession>A0ABT1PKA5</accession>
<gene>
    <name evidence="2" type="ORF">NON19_28160</name>
</gene>